<evidence type="ECO:0008006" key="3">
    <source>
        <dbReference type="Google" id="ProtNLM"/>
    </source>
</evidence>
<evidence type="ECO:0000313" key="1">
    <source>
        <dbReference type="EMBL" id="GAO29401.1"/>
    </source>
</evidence>
<accession>A0A0E9LWB2</accession>
<keyword evidence="2" id="KW-1185">Reference proteome</keyword>
<dbReference type="STRING" id="1236989.JCM15548_11582"/>
<reference evidence="1 2" key="1">
    <citation type="journal article" date="2015" name="Microbes Environ.">
        <title>Distribution and evolution of nitrogen fixation genes in the phylum bacteroidetes.</title>
        <authorList>
            <person name="Inoue J."/>
            <person name="Oshima K."/>
            <person name="Suda W."/>
            <person name="Sakamoto M."/>
            <person name="Iino T."/>
            <person name="Noda S."/>
            <person name="Hongoh Y."/>
            <person name="Hattori M."/>
            <person name="Ohkuma M."/>
        </authorList>
    </citation>
    <scope>NUCLEOTIDE SEQUENCE [LARGE SCALE GENOMIC DNA]</scope>
    <source>
        <strain evidence="1">JCM 15548</strain>
    </source>
</reference>
<protein>
    <recommendedName>
        <fullName evidence="3">DUF4382 domain-containing protein</fullName>
    </recommendedName>
</protein>
<dbReference type="Proteomes" id="UP000032900">
    <property type="component" value="Unassembled WGS sequence"/>
</dbReference>
<dbReference type="EMBL" id="BAZW01000008">
    <property type="protein sequence ID" value="GAO29401.1"/>
    <property type="molecule type" value="Genomic_DNA"/>
</dbReference>
<evidence type="ECO:0000313" key="2">
    <source>
        <dbReference type="Proteomes" id="UP000032900"/>
    </source>
</evidence>
<name>A0A0E9LWB2_9BACT</name>
<dbReference type="PROSITE" id="PS51257">
    <property type="entry name" value="PROKAR_LIPOPROTEIN"/>
    <property type="match status" value="1"/>
</dbReference>
<sequence length="247" mass="27461">MKALNVFKAVIVLAITVFLISCEKEDDNLKNQTAIKFEANSQALKSAQLKSASAAEVAIESFKINIEEIEIEFNDDDPMFLSDSVATDYELEGPFEVDLMMDGSALETTVVNNVELPSAAYDEIEFEFRESENAISMMYGKSILVEGTIDGTPFIFWSDEEMEVEIEFEELVDLDEASRAVLTVSFDIASLFNPAMGGIDISSAMDANENGIIEIYPESPDGNSDLAEMVWEKLEVIIEAFEDKYDD</sequence>
<organism evidence="1 2">
    <name type="scientific">Geofilum rubicundum JCM 15548</name>
    <dbReference type="NCBI Taxonomy" id="1236989"/>
    <lineage>
        <taxon>Bacteria</taxon>
        <taxon>Pseudomonadati</taxon>
        <taxon>Bacteroidota</taxon>
        <taxon>Bacteroidia</taxon>
        <taxon>Marinilabiliales</taxon>
        <taxon>Marinilabiliaceae</taxon>
        <taxon>Geofilum</taxon>
    </lineage>
</organism>
<dbReference type="OrthoDB" id="823121at2"/>
<dbReference type="AlphaFoldDB" id="A0A0E9LWB2"/>
<proteinExistence type="predicted"/>
<dbReference type="RefSeq" id="WP_062123670.1">
    <property type="nucleotide sequence ID" value="NZ_BAZW01000008.1"/>
</dbReference>
<gene>
    <name evidence="1" type="ORF">JCM15548_11582</name>
</gene>
<comment type="caution">
    <text evidence="1">The sequence shown here is derived from an EMBL/GenBank/DDBJ whole genome shotgun (WGS) entry which is preliminary data.</text>
</comment>